<name>A0A2S4ZZM6_9SPHI</name>
<evidence type="ECO:0000313" key="3">
    <source>
        <dbReference type="Proteomes" id="UP000236893"/>
    </source>
</evidence>
<dbReference type="InterPro" id="IPR019861">
    <property type="entry name" value="PorP/SprF_Bacteroidetes"/>
</dbReference>
<evidence type="ECO:0000256" key="1">
    <source>
        <dbReference type="SAM" id="SignalP"/>
    </source>
</evidence>
<keyword evidence="1" id="KW-0732">Signal</keyword>
<dbReference type="EMBL" id="PQVF01000012">
    <property type="protein sequence ID" value="POY35323.1"/>
    <property type="molecule type" value="Genomic_DNA"/>
</dbReference>
<feature type="signal peptide" evidence="1">
    <location>
        <begin position="1"/>
        <end position="20"/>
    </location>
</feature>
<dbReference type="AlphaFoldDB" id="A0A2S4ZZM6"/>
<organism evidence="2 3">
    <name type="scientific">Solitalea longa</name>
    <dbReference type="NCBI Taxonomy" id="2079460"/>
    <lineage>
        <taxon>Bacteria</taxon>
        <taxon>Pseudomonadati</taxon>
        <taxon>Bacteroidota</taxon>
        <taxon>Sphingobacteriia</taxon>
        <taxon>Sphingobacteriales</taxon>
        <taxon>Sphingobacteriaceae</taxon>
        <taxon>Solitalea</taxon>
    </lineage>
</organism>
<keyword evidence="3" id="KW-1185">Reference proteome</keyword>
<comment type="caution">
    <text evidence="2">The sequence shown here is derived from an EMBL/GenBank/DDBJ whole genome shotgun (WGS) entry which is preliminary data.</text>
</comment>
<dbReference type="NCBIfam" id="TIGR03519">
    <property type="entry name" value="T9SS_PorP_fam"/>
    <property type="match status" value="1"/>
</dbReference>
<sequence>MILKRLLLLFFLFLAMNAHAQQDAQFSQYMFNGIYINPAYAGYKEQLNMHSFYRSQWTGGLEGHPETFSFALDAIANNGNVGLAFTLLKDKLGAESTLAAYANYAYRLKVGDVSRLAFGLGIGIAQYGLDGTMLESYSPNDPSVPNMMQSVIVPDIRAGIYYSSDRFYAGASADNLIGKYLNYTKDPSILIPTKMPHFYLTAGGLIPVSKQVLLKPSFMLKNESHGPANLDINTFVLFNERLWLGMSYRTGIGVWNKQNLQDNLSTTDALVGLAEIYVTDRLRIGYAYDFSFTKFKDYNYGTHEISMGYSFIPKKIRMLNPRYF</sequence>
<feature type="chain" id="PRO_5015682747" description="Type IX secretion system membrane protein PorP/SprF" evidence="1">
    <location>
        <begin position="21"/>
        <end position="324"/>
    </location>
</feature>
<protein>
    <recommendedName>
        <fullName evidence="4">Type IX secretion system membrane protein PorP/SprF</fullName>
    </recommendedName>
</protein>
<reference evidence="2 3" key="1">
    <citation type="submission" date="2018-01" db="EMBL/GenBank/DDBJ databases">
        <authorList>
            <person name="Gaut B.S."/>
            <person name="Morton B.R."/>
            <person name="Clegg M.T."/>
            <person name="Duvall M.R."/>
        </authorList>
    </citation>
    <scope>NUCLEOTIDE SEQUENCE [LARGE SCALE GENOMIC DNA]</scope>
    <source>
        <strain evidence="2 3">HR-AV</strain>
    </source>
</reference>
<dbReference type="Proteomes" id="UP000236893">
    <property type="component" value="Unassembled WGS sequence"/>
</dbReference>
<dbReference type="OrthoDB" id="1493187at2"/>
<accession>A0A2S4ZZM6</accession>
<evidence type="ECO:0000313" key="2">
    <source>
        <dbReference type="EMBL" id="POY35323.1"/>
    </source>
</evidence>
<gene>
    <name evidence="2" type="ORF">C3K47_16190</name>
</gene>
<dbReference type="Pfam" id="PF11751">
    <property type="entry name" value="PorP_SprF"/>
    <property type="match status" value="1"/>
</dbReference>
<evidence type="ECO:0008006" key="4">
    <source>
        <dbReference type="Google" id="ProtNLM"/>
    </source>
</evidence>
<dbReference type="RefSeq" id="WP_103790209.1">
    <property type="nucleotide sequence ID" value="NZ_PQVF01000012.1"/>
</dbReference>
<proteinExistence type="predicted"/>